<protein>
    <recommendedName>
        <fullName evidence="3">DUF4219 domain-containing protein</fullName>
    </recommendedName>
</protein>
<reference evidence="1 2" key="1">
    <citation type="submission" date="2024-01" db="EMBL/GenBank/DDBJ databases">
        <title>The complete chloroplast genome sequence of Lithospermum erythrorhizon: insights into the phylogenetic relationship among Boraginaceae species and the maternal lineages of purple gromwells.</title>
        <authorList>
            <person name="Okada T."/>
            <person name="Watanabe K."/>
        </authorList>
    </citation>
    <scope>NUCLEOTIDE SEQUENCE [LARGE SCALE GENOMIC DNA]</scope>
</reference>
<gene>
    <name evidence="1" type="ORF">LIER_07084</name>
</gene>
<name>A0AAV3P770_LITER</name>
<evidence type="ECO:0008006" key="3">
    <source>
        <dbReference type="Google" id="ProtNLM"/>
    </source>
</evidence>
<keyword evidence="2" id="KW-1185">Reference proteome</keyword>
<evidence type="ECO:0000313" key="1">
    <source>
        <dbReference type="EMBL" id="GAA0147364.1"/>
    </source>
</evidence>
<comment type="caution">
    <text evidence="1">The sequence shown here is derived from an EMBL/GenBank/DDBJ whole genome shotgun (WGS) entry which is preliminary data.</text>
</comment>
<organism evidence="1 2">
    <name type="scientific">Lithospermum erythrorhizon</name>
    <name type="common">Purple gromwell</name>
    <name type="synonym">Lithospermum officinale var. erythrorhizon</name>
    <dbReference type="NCBI Taxonomy" id="34254"/>
    <lineage>
        <taxon>Eukaryota</taxon>
        <taxon>Viridiplantae</taxon>
        <taxon>Streptophyta</taxon>
        <taxon>Embryophyta</taxon>
        <taxon>Tracheophyta</taxon>
        <taxon>Spermatophyta</taxon>
        <taxon>Magnoliopsida</taxon>
        <taxon>eudicotyledons</taxon>
        <taxon>Gunneridae</taxon>
        <taxon>Pentapetalae</taxon>
        <taxon>asterids</taxon>
        <taxon>lamiids</taxon>
        <taxon>Boraginales</taxon>
        <taxon>Boraginaceae</taxon>
        <taxon>Boraginoideae</taxon>
        <taxon>Lithospermeae</taxon>
        <taxon>Lithospermum</taxon>
    </lineage>
</organism>
<dbReference type="Proteomes" id="UP001454036">
    <property type="component" value="Unassembled WGS sequence"/>
</dbReference>
<dbReference type="EMBL" id="BAABME010001071">
    <property type="protein sequence ID" value="GAA0147364.1"/>
    <property type="molecule type" value="Genomic_DNA"/>
</dbReference>
<sequence length="81" mass="9525">MSDDKTLTKIPHFDGHYDHWSELMENLLKAKGLWDMVERGFVEPLDGALLNDNQQALLNEARTRDHQVKHYLFQAIDRTVF</sequence>
<dbReference type="AlphaFoldDB" id="A0AAV3P770"/>
<evidence type="ECO:0000313" key="2">
    <source>
        <dbReference type="Proteomes" id="UP001454036"/>
    </source>
</evidence>
<proteinExistence type="predicted"/>
<accession>A0AAV3P770</accession>